<evidence type="ECO:0000256" key="1">
    <source>
        <dbReference type="ARBA" id="ARBA00093462"/>
    </source>
</evidence>
<comment type="caution">
    <text evidence="3">The sequence shown here is derived from an EMBL/GenBank/DDBJ whole genome shotgun (WGS) entry which is preliminary data.</text>
</comment>
<sequence length="309" mass="34434">MIYRLKEQKGDAIAVPQLVFAKLGIAEEYNVRVALYVLATGVTDPEKICADLKLRSKMTAESALAFWAGAGLLERYEENAAPGEEPSAPAPMTWAEIAAASRTDPMISSLIDCAQAGFARPLTHSEMEKLVNLYIIDGFAPETVMLCVAYVASKGKRTMGAVSHELKVWRAEGVETGEQADTHLQLLALRAQREQYVSELLGIAESELTLGGRKAIARWYEVYGYDDAMVQEAAVQAGPKRDLWYWNSILKTWNAKGLRTVHDVRTPVAGAGASRNIRVDREDPSENDYFKNRTFEDTIKRIRKRHLQE</sequence>
<dbReference type="InterPro" id="IPR034829">
    <property type="entry name" value="DnaD-like_sf"/>
</dbReference>
<dbReference type="InterPro" id="IPR006343">
    <property type="entry name" value="DnaB/C_C"/>
</dbReference>
<accession>A0A2A7ATH0</accession>
<dbReference type="RefSeq" id="WP_097838831.1">
    <property type="nucleotide sequence ID" value="NZ_NMTY01000004.1"/>
</dbReference>
<dbReference type="EMBL" id="NMTY01000004">
    <property type="protein sequence ID" value="PDX82389.1"/>
    <property type="molecule type" value="Genomic_DNA"/>
</dbReference>
<evidence type="ECO:0000313" key="3">
    <source>
        <dbReference type="EMBL" id="PDX82389.1"/>
    </source>
</evidence>
<organism evidence="3 4">
    <name type="scientific">Faecalibacterium prausnitzii</name>
    <dbReference type="NCBI Taxonomy" id="853"/>
    <lineage>
        <taxon>Bacteria</taxon>
        <taxon>Bacillati</taxon>
        <taxon>Bacillota</taxon>
        <taxon>Clostridia</taxon>
        <taxon>Eubacteriales</taxon>
        <taxon>Oscillospiraceae</taxon>
        <taxon>Faecalibacterium</taxon>
    </lineage>
</organism>
<proteinExistence type="inferred from homology"/>
<feature type="domain" description="DnaB/C C-terminal" evidence="2">
    <location>
        <begin position="214"/>
        <end position="265"/>
    </location>
</feature>
<comment type="similarity">
    <text evidence="1">Belongs to the DnaB/DnaD family.</text>
</comment>
<reference evidence="3 4" key="1">
    <citation type="journal article" date="2017" name="Front. Microbiol.">
        <title>New Insights into the Diversity of the Genus Faecalibacterium.</title>
        <authorList>
            <person name="Benevides L."/>
            <person name="Burman S."/>
            <person name="Martin R."/>
            <person name="Robert V."/>
            <person name="Thomas M."/>
            <person name="Miquel S."/>
            <person name="Chain F."/>
            <person name="Sokol H."/>
            <person name="Bermudez-Humaran L.G."/>
            <person name="Morrison M."/>
            <person name="Langella P."/>
            <person name="Azevedo V.A."/>
            <person name="Chatel J.M."/>
            <person name="Soares S."/>
        </authorList>
    </citation>
    <scope>NUCLEOTIDE SEQUENCE [LARGE SCALE GENOMIC DNA]</scope>
    <source>
        <strain evidence="3 4">CNCM I 4575</strain>
    </source>
</reference>
<dbReference type="AlphaFoldDB" id="A0A2A7ATH0"/>
<dbReference type="Pfam" id="PF07261">
    <property type="entry name" value="DnaB_2"/>
    <property type="match status" value="2"/>
</dbReference>
<dbReference type="Proteomes" id="UP000220005">
    <property type="component" value="Unassembled WGS sequence"/>
</dbReference>
<evidence type="ECO:0000259" key="2">
    <source>
        <dbReference type="Pfam" id="PF07261"/>
    </source>
</evidence>
<gene>
    <name evidence="3" type="ORF">CGS58_02645</name>
</gene>
<name>A0A2A7ATH0_9FIRM</name>
<feature type="domain" description="DnaB/C C-terminal" evidence="2">
    <location>
        <begin position="115"/>
        <end position="183"/>
    </location>
</feature>
<protein>
    <submittedName>
        <fullName evidence="3">DNA replication protein DnaD</fullName>
    </submittedName>
</protein>
<dbReference type="SUPFAM" id="SSF158499">
    <property type="entry name" value="DnaD domain-like"/>
    <property type="match status" value="1"/>
</dbReference>
<evidence type="ECO:0000313" key="4">
    <source>
        <dbReference type="Proteomes" id="UP000220005"/>
    </source>
</evidence>
<dbReference type="Gene3D" id="1.10.10.630">
    <property type="entry name" value="DnaD domain-like"/>
    <property type="match status" value="2"/>
</dbReference>